<dbReference type="Proteomes" id="UP001596122">
    <property type="component" value="Unassembled WGS sequence"/>
</dbReference>
<dbReference type="SMART" id="SM00450">
    <property type="entry name" value="RHOD"/>
    <property type="match status" value="1"/>
</dbReference>
<protein>
    <submittedName>
        <fullName evidence="2">Rhodanese-like domain-containing protein</fullName>
    </submittedName>
</protein>
<keyword evidence="3" id="KW-1185">Reference proteome</keyword>
<organism evidence="2 3">
    <name type="scientific">Aquipuribacter nitratireducens</name>
    <dbReference type="NCBI Taxonomy" id="650104"/>
    <lineage>
        <taxon>Bacteria</taxon>
        <taxon>Bacillati</taxon>
        <taxon>Actinomycetota</taxon>
        <taxon>Actinomycetes</taxon>
        <taxon>Micrococcales</taxon>
        <taxon>Intrasporangiaceae</taxon>
        <taxon>Aquipuribacter</taxon>
    </lineage>
</organism>
<dbReference type="Pfam" id="PF00581">
    <property type="entry name" value="Rhodanese"/>
    <property type="match status" value="1"/>
</dbReference>
<accession>A0ABW0GQC2</accession>
<evidence type="ECO:0000313" key="3">
    <source>
        <dbReference type="Proteomes" id="UP001596122"/>
    </source>
</evidence>
<dbReference type="PANTHER" id="PTHR43031">
    <property type="entry name" value="FAD-DEPENDENT OXIDOREDUCTASE"/>
    <property type="match status" value="1"/>
</dbReference>
<dbReference type="InterPro" id="IPR001763">
    <property type="entry name" value="Rhodanese-like_dom"/>
</dbReference>
<dbReference type="SUPFAM" id="SSF52821">
    <property type="entry name" value="Rhodanese/Cell cycle control phosphatase"/>
    <property type="match status" value="1"/>
</dbReference>
<dbReference type="Gene3D" id="3.40.250.10">
    <property type="entry name" value="Rhodanese-like domain"/>
    <property type="match status" value="1"/>
</dbReference>
<proteinExistence type="predicted"/>
<evidence type="ECO:0000313" key="2">
    <source>
        <dbReference type="EMBL" id="MFC5381136.1"/>
    </source>
</evidence>
<feature type="domain" description="Rhodanese" evidence="1">
    <location>
        <begin position="12"/>
        <end position="98"/>
    </location>
</feature>
<dbReference type="EMBL" id="JBHSLD010000009">
    <property type="protein sequence ID" value="MFC5381136.1"/>
    <property type="molecule type" value="Genomic_DNA"/>
</dbReference>
<dbReference type="PROSITE" id="PS50206">
    <property type="entry name" value="RHODANESE_3"/>
    <property type="match status" value="1"/>
</dbReference>
<dbReference type="CDD" id="cd00158">
    <property type="entry name" value="RHOD"/>
    <property type="match status" value="1"/>
</dbReference>
<dbReference type="RefSeq" id="WP_340270524.1">
    <property type="nucleotide sequence ID" value="NZ_JBBEOG010000007.1"/>
</dbReference>
<dbReference type="InterPro" id="IPR036873">
    <property type="entry name" value="Rhodanese-like_dom_sf"/>
</dbReference>
<sequence length="107" mass="11453">MTEVPTVTVTDLPDDAVLVDVREDDEWRAGHAPGARHIPLSQVPQRLDELPEGEVHVVCRSGNRSARATAWLNLNGFEAVNVAGGMGAWRDAGKPMVSEGGGEPTVR</sequence>
<gene>
    <name evidence="2" type="ORF">ACFPJ6_10065</name>
</gene>
<evidence type="ECO:0000259" key="1">
    <source>
        <dbReference type="PROSITE" id="PS50206"/>
    </source>
</evidence>
<dbReference type="InterPro" id="IPR050229">
    <property type="entry name" value="GlpE_sulfurtransferase"/>
</dbReference>
<dbReference type="PANTHER" id="PTHR43031:SF1">
    <property type="entry name" value="PYRIDINE NUCLEOTIDE-DISULPHIDE OXIDOREDUCTASE"/>
    <property type="match status" value="1"/>
</dbReference>
<name>A0ABW0GQC2_9MICO</name>
<reference evidence="3" key="1">
    <citation type="journal article" date="2019" name="Int. J. Syst. Evol. Microbiol.">
        <title>The Global Catalogue of Microorganisms (GCM) 10K type strain sequencing project: providing services to taxonomists for standard genome sequencing and annotation.</title>
        <authorList>
            <consortium name="The Broad Institute Genomics Platform"/>
            <consortium name="The Broad Institute Genome Sequencing Center for Infectious Disease"/>
            <person name="Wu L."/>
            <person name="Ma J."/>
        </authorList>
    </citation>
    <scope>NUCLEOTIDE SEQUENCE [LARGE SCALE GENOMIC DNA]</scope>
    <source>
        <strain evidence="3">CCUG 43114</strain>
    </source>
</reference>
<comment type="caution">
    <text evidence="2">The sequence shown here is derived from an EMBL/GenBank/DDBJ whole genome shotgun (WGS) entry which is preliminary data.</text>
</comment>